<protein>
    <submittedName>
        <fullName evidence="2">Uncharacterized protein</fullName>
    </submittedName>
</protein>
<feature type="compositionally biased region" description="Basic and acidic residues" evidence="1">
    <location>
        <begin position="50"/>
        <end position="67"/>
    </location>
</feature>
<reference evidence="2 3" key="1">
    <citation type="submission" date="2024-04" db="EMBL/GenBank/DDBJ databases">
        <title>Phyllosticta paracitricarpa is synonymous to the EU quarantine fungus P. citricarpa based on phylogenomic analyses.</title>
        <authorList>
            <consortium name="Lawrence Berkeley National Laboratory"/>
            <person name="Van ingen-buijs V.A."/>
            <person name="Van westerhoven A.C."/>
            <person name="Haridas S."/>
            <person name="Skiadas P."/>
            <person name="Martin F."/>
            <person name="Groenewald J.Z."/>
            <person name="Crous P.W."/>
            <person name="Seidl M.F."/>
        </authorList>
    </citation>
    <scope>NUCLEOTIDE SEQUENCE [LARGE SCALE GENOMIC DNA]</scope>
    <source>
        <strain evidence="2 3">CPC 17464</strain>
    </source>
</reference>
<dbReference type="RefSeq" id="XP_066652479.1">
    <property type="nucleotide sequence ID" value="XM_066803923.1"/>
</dbReference>
<dbReference type="Proteomes" id="UP001360953">
    <property type="component" value="Unassembled WGS sequence"/>
</dbReference>
<dbReference type="EMBL" id="JBBPEH010000010">
    <property type="protein sequence ID" value="KAK7533086.1"/>
    <property type="molecule type" value="Genomic_DNA"/>
</dbReference>
<gene>
    <name evidence="2" type="ORF">J3D65DRAFT_69177</name>
</gene>
<evidence type="ECO:0000256" key="1">
    <source>
        <dbReference type="SAM" id="MobiDB-lite"/>
    </source>
</evidence>
<organism evidence="2 3">
    <name type="scientific">Phyllosticta citribraziliensis</name>
    <dbReference type="NCBI Taxonomy" id="989973"/>
    <lineage>
        <taxon>Eukaryota</taxon>
        <taxon>Fungi</taxon>
        <taxon>Dikarya</taxon>
        <taxon>Ascomycota</taxon>
        <taxon>Pezizomycotina</taxon>
        <taxon>Dothideomycetes</taxon>
        <taxon>Dothideomycetes incertae sedis</taxon>
        <taxon>Botryosphaeriales</taxon>
        <taxon>Phyllostictaceae</taxon>
        <taxon>Phyllosticta</taxon>
    </lineage>
</organism>
<proteinExistence type="predicted"/>
<evidence type="ECO:0000313" key="3">
    <source>
        <dbReference type="Proteomes" id="UP001360953"/>
    </source>
</evidence>
<feature type="region of interest" description="Disordered" evidence="1">
    <location>
        <begin position="50"/>
        <end position="131"/>
    </location>
</feature>
<comment type="caution">
    <text evidence="2">The sequence shown here is derived from an EMBL/GenBank/DDBJ whole genome shotgun (WGS) entry which is preliminary data.</text>
</comment>
<accession>A0ABR1LEZ2</accession>
<evidence type="ECO:0000313" key="2">
    <source>
        <dbReference type="EMBL" id="KAK7533086.1"/>
    </source>
</evidence>
<sequence>MLLHLLAISTDDPGTYRGCIRRALHICQTMADRTIAENIWKKTFHITDEMDEDFSRSSKAPVIRESDNGSPKPLDTITEEEDNTIDSPEKPSCPSVPSRWSAPNSNIDENKIPEALHHPSTKEPSSGFEEDPADAAYSEFIAELRADALRRKEATDRHIASLDLELWRRTHATQQYIADLAADVAQRRRATEQYLADLERTAASNGLGVARD</sequence>
<feature type="compositionally biased region" description="Basic and acidic residues" evidence="1">
    <location>
        <begin position="108"/>
        <end position="121"/>
    </location>
</feature>
<keyword evidence="3" id="KW-1185">Reference proteome</keyword>
<dbReference type="GeneID" id="92036829"/>
<name>A0ABR1LEZ2_9PEZI</name>